<dbReference type="Proteomes" id="UP001139365">
    <property type="component" value="Unassembled WGS sequence"/>
</dbReference>
<dbReference type="PANTHER" id="PTHR38590:SF1">
    <property type="entry name" value="BLL0828 PROTEIN"/>
    <property type="match status" value="1"/>
</dbReference>
<dbReference type="CDD" id="cd01038">
    <property type="entry name" value="Endonuclease_DUF559"/>
    <property type="match status" value="1"/>
</dbReference>
<gene>
    <name evidence="3" type="ORF">MR241_04950</name>
</gene>
<evidence type="ECO:0000256" key="1">
    <source>
        <dbReference type="SAM" id="MobiDB-lite"/>
    </source>
</evidence>
<organism evidence="3 4">
    <name type="scientific">Candidatus Colimorpha enterica</name>
    <dbReference type="NCBI Taxonomy" id="3083063"/>
    <lineage>
        <taxon>Bacteria</taxon>
        <taxon>Pseudomonadati</taxon>
        <taxon>Bacteroidota</taxon>
        <taxon>Bacteroidia</taxon>
        <taxon>Bacteroidales</taxon>
        <taxon>Candidatus Colimorpha</taxon>
    </lineage>
</organism>
<evidence type="ECO:0000313" key="3">
    <source>
        <dbReference type="EMBL" id="MCI5755624.1"/>
    </source>
</evidence>
<dbReference type="SUPFAM" id="SSF52980">
    <property type="entry name" value="Restriction endonuclease-like"/>
    <property type="match status" value="1"/>
</dbReference>
<dbReference type="InterPro" id="IPR047216">
    <property type="entry name" value="Endonuclease_DUF559_bact"/>
</dbReference>
<evidence type="ECO:0000259" key="2">
    <source>
        <dbReference type="Pfam" id="PF04480"/>
    </source>
</evidence>
<dbReference type="InterPro" id="IPR011335">
    <property type="entry name" value="Restrct_endonuc-II-like"/>
</dbReference>
<evidence type="ECO:0000313" key="4">
    <source>
        <dbReference type="Proteomes" id="UP001139365"/>
    </source>
</evidence>
<name>A0AAE3K1J8_9BACT</name>
<dbReference type="InterPro" id="IPR007569">
    <property type="entry name" value="DUF559"/>
</dbReference>
<accession>A0AAE3K1J8</accession>
<protein>
    <submittedName>
        <fullName evidence="3">Endonuclease domain-containing protein</fullName>
    </submittedName>
</protein>
<dbReference type="Gene3D" id="3.40.960.10">
    <property type="entry name" value="VSR Endonuclease"/>
    <property type="match status" value="1"/>
</dbReference>
<dbReference type="GO" id="GO:0004519">
    <property type="term" value="F:endonuclease activity"/>
    <property type="evidence" value="ECO:0007669"/>
    <property type="project" value="UniProtKB-KW"/>
</dbReference>
<dbReference type="PANTHER" id="PTHR38590">
    <property type="entry name" value="BLL0828 PROTEIN"/>
    <property type="match status" value="1"/>
</dbReference>
<comment type="caution">
    <text evidence="3">The sequence shown here is derived from an EMBL/GenBank/DDBJ whole genome shotgun (WGS) entry which is preliminary data.</text>
</comment>
<dbReference type="AlphaFoldDB" id="A0AAE3K1J8"/>
<dbReference type="EMBL" id="JALEMU010000076">
    <property type="protein sequence ID" value="MCI5755624.1"/>
    <property type="molecule type" value="Genomic_DNA"/>
</dbReference>
<feature type="region of interest" description="Disordered" evidence="1">
    <location>
        <begin position="135"/>
        <end position="158"/>
    </location>
</feature>
<sequence length="158" mass="17699">MNETNNKQLTGNAQNLRKNMTPEERHLWYDFLKNLPVTINKQKVIGRYIVDFYCAQAKIAVEVDGSQHYSSDGKAYDKERDEYLNRQGIRVLRYTNRDIDKNFDGVCADILANISAIVGADVGYRSKIITVSQAKPTPHLSAKPTPSPPGEGRSGGIQ</sequence>
<dbReference type="Pfam" id="PF04480">
    <property type="entry name" value="DUF559"/>
    <property type="match status" value="1"/>
</dbReference>
<keyword evidence="3" id="KW-0255">Endonuclease</keyword>
<keyword evidence="3" id="KW-0378">Hydrolase</keyword>
<proteinExistence type="predicted"/>
<reference evidence="3 4" key="1">
    <citation type="submission" date="2022-03" db="EMBL/GenBank/DDBJ databases">
        <title>Metagenome-assembled genomes from swine fecal metagenomes.</title>
        <authorList>
            <person name="Holman D.B."/>
            <person name="Kommadath A."/>
        </authorList>
    </citation>
    <scope>NUCLEOTIDE SEQUENCE [LARGE SCALE GENOMIC DNA]</scope>
    <source>
        <strain evidence="3">SUG147</strain>
    </source>
</reference>
<keyword evidence="3" id="KW-0540">Nuclease</keyword>
<feature type="domain" description="DUF559" evidence="2">
    <location>
        <begin position="8"/>
        <end position="114"/>
    </location>
</feature>